<reference evidence="1" key="1">
    <citation type="submission" date="2024-07" db="EMBL/GenBank/DDBJ databases">
        <authorList>
            <person name="Li J."/>
            <person name="Wei H."/>
            <person name="Ma J."/>
        </authorList>
    </citation>
    <scope>NUCLEOTIDE SEQUENCE</scope>
    <source>
        <strain evidence="1">AMU7</strain>
    </source>
</reference>
<dbReference type="AlphaFoldDB" id="A0AB39YJS0"/>
<name>A0AB39YJS0_9MICC</name>
<dbReference type="RefSeq" id="WP_280623178.1">
    <property type="nucleotide sequence ID" value="NZ_CP165735.1"/>
</dbReference>
<organism evidence="1">
    <name type="scientific">Paenarthrobacter sp. AMU7</name>
    <dbReference type="NCBI Taxonomy" id="3162492"/>
    <lineage>
        <taxon>Bacteria</taxon>
        <taxon>Bacillati</taxon>
        <taxon>Actinomycetota</taxon>
        <taxon>Actinomycetes</taxon>
        <taxon>Micrococcales</taxon>
        <taxon>Micrococcaceae</taxon>
        <taxon>Paenarthrobacter</taxon>
    </lineage>
</organism>
<gene>
    <name evidence="1" type="ORF">ABQM86_14350</name>
</gene>
<dbReference type="EMBL" id="CP165735">
    <property type="protein sequence ID" value="XDV70142.1"/>
    <property type="molecule type" value="Genomic_DNA"/>
</dbReference>
<evidence type="ECO:0000313" key="1">
    <source>
        <dbReference type="EMBL" id="XDV70142.1"/>
    </source>
</evidence>
<evidence type="ECO:0008006" key="2">
    <source>
        <dbReference type="Google" id="ProtNLM"/>
    </source>
</evidence>
<sequence>MPRHPRRPGLLSRRKLAALRHTRNPDHVQVCADCSNALRRERQYLERLRGASVPEASQDLAARLIQHTERLANETGQEFAARTSSNGLRRGLRVAGVAAGTLAVSAGALGVSAYVVAGDDIPQVRAGTSDVGALAGAWTGNPVESMAGPVFRAGSTVSLSSAQLDALREEGWACPELAGMGFTVVSAHGTMHNGHPAVEMRLESNGHYAIIVEEHLPADQPAQGPTTSARLSVTQGSPWKAVYTMPAAVISYASDLPADTADDAVPEIVRAGESMAADQPSEGAEAWYARLLRGLQTLLRPAGL</sequence>
<proteinExistence type="predicted"/>
<protein>
    <recommendedName>
        <fullName evidence="2">Anti-sigma factor</fullName>
    </recommendedName>
</protein>
<accession>A0AB39YJS0</accession>